<dbReference type="InterPro" id="IPR050660">
    <property type="entry name" value="NEK_Ser/Thr_kinase"/>
</dbReference>
<dbReference type="Pfam" id="PF00069">
    <property type="entry name" value="Pkinase"/>
    <property type="match status" value="1"/>
</dbReference>
<evidence type="ECO:0000259" key="6">
    <source>
        <dbReference type="PROSITE" id="PS50011"/>
    </source>
</evidence>
<evidence type="ECO:0000256" key="5">
    <source>
        <dbReference type="ARBA" id="ARBA00022840"/>
    </source>
</evidence>
<dbReference type="Gene3D" id="1.10.510.10">
    <property type="entry name" value="Transferase(Phosphotransferase) domain 1"/>
    <property type="match status" value="1"/>
</dbReference>
<keyword evidence="5" id="KW-0067">ATP-binding</keyword>
<dbReference type="GO" id="GO:0004674">
    <property type="term" value="F:protein serine/threonine kinase activity"/>
    <property type="evidence" value="ECO:0007669"/>
    <property type="project" value="UniProtKB-EC"/>
</dbReference>
<keyword evidence="2" id="KW-0808">Transferase</keyword>
<dbReference type="AlphaFoldDB" id="A0AAD8UU66"/>
<keyword evidence="3" id="KW-0547">Nucleotide-binding</keyword>
<keyword evidence="4 7" id="KW-0418">Kinase</keyword>
<dbReference type="GO" id="GO:0005524">
    <property type="term" value="F:ATP binding"/>
    <property type="evidence" value="ECO:0007669"/>
    <property type="project" value="UniProtKB-KW"/>
</dbReference>
<name>A0AAD8UU66_GLOAC</name>
<sequence>MSHREDTQKLLSLKGILHSDEGPIGDEPNFRSLRDGRRDVTFVGFPQLDAIREEKLANLAADLAKPTKEASPKTIVRYLDYLPKDKVFIVERLQTQRSWRPVRGTTQDDVVLDVAWDLLLALAYLHATGTAHGDVRLHNIIPFPSEDSSRVRFKLLGHGLVPEVISHNLRNDGYTAPELRFSGKWYAFSANTKPTFESDIWMLGMVLWHCHRFGVYYDGRGSARERWESDRLVQPDLTNGAEFGINPLATRVRGCEPSPHRFVEDLLHKMLIPDPKRRWTAADLLEQMKMQRNYTPAEDEIRRDLADLQAALKVKYLPRQSPTILSELGAQLVKTVEPRLLAPDASLHCSVLKTCVRKDQPVSNTATSHQYMIIWIISFCEASTIVAHHQTRITEPQVLICENIRCFRPYLRVVTPVGLKKHWPIADYHVASTRRLARL</sequence>
<accession>A0AAD8UU66</accession>
<dbReference type="SUPFAM" id="SSF56112">
    <property type="entry name" value="Protein kinase-like (PK-like)"/>
    <property type="match status" value="1"/>
</dbReference>
<proteinExistence type="predicted"/>
<dbReference type="PANTHER" id="PTHR43671:SF13">
    <property type="entry name" value="SERINE_THREONINE-PROTEIN KINASE NEK2"/>
    <property type="match status" value="1"/>
</dbReference>
<dbReference type="InterPro" id="IPR000719">
    <property type="entry name" value="Prot_kinase_dom"/>
</dbReference>
<evidence type="ECO:0000256" key="3">
    <source>
        <dbReference type="ARBA" id="ARBA00022741"/>
    </source>
</evidence>
<dbReference type="RefSeq" id="XP_060366410.1">
    <property type="nucleotide sequence ID" value="XM_060510380.1"/>
</dbReference>
<reference evidence="7" key="1">
    <citation type="submission" date="2021-12" db="EMBL/GenBank/DDBJ databases">
        <title>Comparative genomics, transcriptomics and evolutionary studies reveal genomic signatures of adaptation to plant cell wall in hemibiotrophic fungi.</title>
        <authorList>
            <consortium name="DOE Joint Genome Institute"/>
            <person name="Baroncelli R."/>
            <person name="Diaz J.F."/>
            <person name="Benocci T."/>
            <person name="Peng M."/>
            <person name="Battaglia E."/>
            <person name="Haridas S."/>
            <person name="Andreopoulos W."/>
            <person name="Labutti K."/>
            <person name="Pangilinan J."/>
            <person name="Floch G.L."/>
            <person name="Makela M.R."/>
            <person name="Henrissat B."/>
            <person name="Grigoriev I.V."/>
            <person name="Crouch J.A."/>
            <person name="De Vries R.P."/>
            <person name="Sukno S.A."/>
            <person name="Thon M.R."/>
        </authorList>
    </citation>
    <scope>NUCLEOTIDE SEQUENCE</scope>
    <source>
        <strain evidence="7">CBS 112980</strain>
    </source>
</reference>
<feature type="domain" description="Protein kinase" evidence="6">
    <location>
        <begin position="1"/>
        <end position="290"/>
    </location>
</feature>
<dbReference type="PROSITE" id="PS50011">
    <property type="entry name" value="PROTEIN_KINASE_DOM"/>
    <property type="match status" value="1"/>
</dbReference>
<dbReference type="GeneID" id="85394279"/>
<dbReference type="Proteomes" id="UP001244207">
    <property type="component" value="Unassembled WGS sequence"/>
</dbReference>
<dbReference type="PANTHER" id="PTHR43671">
    <property type="entry name" value="SERINE/THREONINE-PROTEIN KINASE NEK"/>
    <property type="match status" value="1"/>
</dbReference>
<organism evidence="7 8">
    <name type="scientific">Glomerella acutata</name>
    <name type="common">Colletotrichum acutatum</name>
    <dbReference type="NCBI Taxonomy" id="27357"/>
    <lineage>
        <taxon>Eukaryota</taxon>
        <taxon>Fungi</taxon>
        <taxon>Dikarya</taxon>
        <taxon>Ascomycota</taxon>
        <taxon>Pezizomycotina</taxon>
        <taxon>Sordariomycetes</taxon>
        <taxon>Hypocreomycetidae</taxon>
        <taxon>Glomerellales</taxon>
        <taxon>Glomerellaceae</taxon>
        <taxon>Colletotrichum</taxon>
        <taxon>Colletotrichum acutatum species complex</taxon>
    </lineage>
</organism>
<dbReference type="EC" id="2.7.11.1" evidence="1"/>
<evidence type="ECO:0000256" key="2">
    <source>
        <dbReference type="ARBA" id="ARBA00022679"/>
    </source>
</evidence>
<evidence type="ECO:0000313" key="8">
    <source>
        <dbReference type="Proteomes" id="UP001244207"/>
    </source>
</evidence>
<evidence type="ECO:0000313" key="7">
    <source>
        <dbReference type="EMBL" id="KAK1726355.1"/>
    </source>
</evidence>
<evidence type="ECO:0000256" key="4">
    <source>
        <dbReference type="ARBA" id="ARBA00022777"/>
    </source>
</evidence>
<comment type="caution">
    <text evidence="7">The sequence shown here is derived from an EMBL/GenBank/DDBJ whole genome shotgun (WGS) entry which is preliminary data.</text>
</comment>
<keyword evidence="8" id="KW-1185">Reference proteome</keyword>
<dbReference type="EMBL" id="JAHMHS010000033">
    <property type="protein sequence ID" value="KAK1726355.1"/>
    <property type="molecule type" value="Genomic_DNA"/>
</dbReference>
<gene>
    <name evidence="7" type="ORF">BDZ83DRAFT_650528</name>
</gene>
<protein>
    <recommendedName>
        <fullName evidence="1">non-specific serine/threonine protein kinase</fullName>
        <ecNumber evidence="1">2.7.11.1</ecNumber>
    </recommendedName>
</protein>
<evidence type="ECO:0000256" key="1">
    <source>
        <dbReference type="ARBA" id="ARBA00012513"/>
    </source>
</evidence>
<dbReference type="InterPro" id="IPR011009">
    <property type="entry name" value="Kinase-like_dom_sf"/>
</dbReference>